<dbReference type="OrthoDB" id="7701454at2759"/>
<dbReference type="AlphaFoldDB" id="A0A9P0Q8B0"/>
<dbReference type="EMBL" id="CAKOFQ010008517">
    <property type="protein sequence ID" value="CAH2014557.1"/>
    <property type="molecule type" value="Genomic_DNA"/>
</dbReference>
<dbReference type="Proteomes" id="UP001152888">
    <property type="component" value="Unassembled WGS sequence"/>
</dbReference>
<sequence length="500" mass="56855">MVFKYTAAYNNNYSCLKFYSYALNTFSLLQLRPNAWKSDPQLSKKDTVAPGITSITTMNRPEKENIIKSKPISRSSDWTNVDLTVPDNKEEQHVHLRNPKLTSIFSRDSITTPVPPPRKHKKNFREKIEAVAKSGLQAFQTKKPVEEPLFVKKNISYKCPICDEDESTHNRNHHHHHHNHEEKNDDKINTNKIEENKKSENKSDVEKKRRKNLSVMSLPNYDELKFTVAHFDDIDKDPTLSKSTKEKRTSYPSDVLTSTPKKSRSGSTGKLDSYITRCRSISSLLPQHLKKAQHPPKNRGVHHKTDGDSDDSFGGLEDWDLGLIEHYNPKDASLPRPRKSQRNSQEVMAGIEDLIVKDDVVDSKPKSPEKRTESTVTATKKKSLQASPTLVKESQRKLVSEPSLSPSAKQKEKVVEEEETMFSHAYAANENGQVEHSSLLKILEKFTQENVTKEPDPTTENSSLSPSLLDFEKNLSSIEEFINAEKVNTDKSINVQNITS</sequence>
<feature type="compositionally biased region" description="Basic and acidic residues" evidence="1">
    <location>
        <begin position="359"/>
        <end position="373"/>
    </location>
</feature>
<feature type="region of interest" description="Disordered" evidence="1">
    <location>
        <begin position="359"/>
        <end position="411"/>
    </location>
</feature>
<evidence type="ECO:0000313" key="2">
    <source>
        <dbReference type="EMBL" id="CAH2014557.1"/>
    </source>
</evidence>
<feature type="compositionally biased region" description="Basic residues" evidence="1">
    <location>
        <begin position="289"/>
        <end position="302"/>
    </location>
</feature>
<accession>A0A9P0Q8B0</accession>
<gene>
    <name evidence="2" type="ORF">ACAOBT_LOCUS34198</name>
</gene>
<feature type="region of interest" description="Disordered" evidence="1">
    <location>
        <begin position="168"/>
        <end position="211"/>
    </location>
</feature>
<feature type="region of interest" description="Disordered" evidence="1">
    <location>
        <begin position="235"/>
        <end position="271"/>
    </location>
</feature>
<feature type="compositionally biased region" description="Polar residues" evidence="1">
    <location>
        <begin position="374"/>
        <end position="388"/>
    </location>
</feature>
<name>A0A9P0Q8B0_ACAOB</name>
<feature type="region of interest" description="Disordered" evidence="1">
    <location>
        <begin position="448"/>
        <end position="467"/>
    </location>
</feature>
<organism evidence="2 3">
    <name type="scientific">Acanthoscelides obtectus</name>
    <name type="common">Bean weevil</name>
    <name type="synonym">Bruchus obtectus</name>
    <dbReference type="NCBI Taxonomy" id="200917"/>
    <lineage>
        <taxon>Eukaryota</taxon>
        <taxon>Metazoa</taxon>
        <taxon>Ecdysozoa</taxon>
        <taxon>Arthropoda</taxon>
        <taxon>Hexapoda</taxon>
        <taxon>Insecta</taxon>
        <taxon>Pterygota</taxon>
        <taxon>Neoptera</taxon>
        <taxon>Endopterygota</taxon>
        <taxon>Coleoptera</taxon>
        <taxon>Polyphaga</taxon>
        <taxon>Cucujiformia</taxon>
        <taxon>Chrysomeloidea</taxon>
        <taxon>Chrysomelidae</taxon>
        <taxon>Bruchinae</taxon>
        <taxon>Bruchini</taxon>
        <taxon>Acanthoscelides</taxon>
    </lineage>
</organism>
<feature type="compositionally biased region" description="Basic and acidic residues" evidence="1">
    <location>
        <begin position="235"/>
        <end position="249"/>
    </location>
</feature>
<feature type="region of interest" description="Disordered" evidence="1">
    <location>
        <begin position="289"/>
        <end position="313"/>
    </location>
</feature>
<feature type="compositionally biased region" description="Polar residues" evidence="1">
    <location>
        <begin position="250"/>
        <end position="270"/>
    </location>
</feature>
<keyword evidence="3" id="KW-1185">Reference proteome</keyword>
<proteinExistence type="predicted"/>
<feature type="compositionally biased region" description="Basic and acidic residues" evidence="1">
    <location>
        <begin position="179"/>
        <end position="207"/>
    </location>
</feature>
<evidence type="ECO:0000256" key="1">
    <source>
        <dbReference type="SAM" id="MobiDB-lite"/>
    </source>
</evidence>
<protein>
    <submittedName>
        <fullName evidence="2">Uncharacterized protein</fullName>
    </submittedName>
</protein>
<comment type="caution">
    <text evidence="2">The sequence shown here is derived from an EMBL/GenBank/DDBJ whole genome shotgun (WGS) entry which is preliminary data.</text>
</comment>
<evidence type="ECO:0000313" key="3">
    <source>
        <dbReference type="Proteomes" id="UP001152888"/>
    </source>
</evidence>
<reference evidence="2" key="1">
    <citation type="submission" date="2022-03" db="EMBL/GenBank/DDBJ databases">
        <authorList>
            <person name="Sayadi A."/>
        </authorList>
    </citation>
    <scope>NUCLEOTIDE SEQUENCE</scope>
</reference>